<dbReference type="Pfam" id="PF13456">
    <property type="entry name" value="RVT_3"/>
    <property type="match status" value="1"/>
</dbReference>
<dbReference type="InterPro" id="IPR036397">
    <property type="entry name" value="RNaseH_sf"/>
</dbReference>
<dbReference type="InterPro" id="IPR012337">
    <property type="entry name" value="RNaseH-like_sf"/>
</dbReference>
<accession>A0A6J1BIY7</accession>
<dbReference type="InterPro" id="IPR002156">
    <property type="entry name" value="RNaseH_domain"/>
</dbReference>
<keyword evidence="2" id="KW-1185">Reference proteome</keyword>
<protein>
    <submittedName>
        <fullName evidence="3">Uncharacterized protein LOC110428147</fullName>
    </submittedName>
</protein>
<dbReference type="CDD" id="cd06222">
    <property type="entry name" value="RNase_H_like"/>
    <property type="match status" value="1"/>
</dbReference>
<sequence length="132" mass="15195">MGPRKRKNFFFEEITRFHKRNLFSPYRKTPNFAELQAIHQGLDFFFASPWTSNHQLEAESDSTNAILWVKDNTKVPWKMKFNSNAIETLIGNNIGITFKHIRREANAVADGLAKAGVIRDINHSADFELTEA</sequence>
<dbReference type="Proteomes" id="UP000504621">
    <property type="component" value="Unplaced"/>
</dbReference>
<reference evidence="3" key="1">
    <citation type="submission" date="2025-08" db="UniProtKB">
        <authorList>
            <consortium name="RefSeq"/>
        </authorList>
    </citation>
    <scope>IDENTIFICATION</scope>
    <source>
        <tissue evidence="3">Leaf</tissue>
    </source>
</reference>
<dbReference type="Gene3D" id="3.30.420.10">
    <property type="entry name" value="Ribonuclease H-like superfamily/Ribonuclease H"/>
    <property type="match status" value="1"/>
</dbReference>
<dbReference type="PANTHER" id="PTHR33033">
    <property type="entry name" value="POLYNUCLEOTIDYL TRANSFERASE, RIBONUCLEASE H-LIKE SUPERFAMILY PROTEIN-RELATED"/>
    <property type="match status" value="1"/>
</dbReference>
<dbReference type="OrthoDB" id="957938at2759"/>
<evidence type="ECO:0000259" key="1">
    <source>
        <dbReference type="Pfam" id="PF13456"/>
    </source>
</evidence>
<dbReference type="SUPFAM" id="SSF53098">
    <property type="entry name" value="Ribonuclease H-like"/>
    <property type="match status" value="1"/>
</dbReference>
<proteinExistence type="predicted"/>
<feature type="domain" description="RNase H type-1" evidence="1">
    <location>
        <begin position="27"/>
        <end position="115"/>
    </location>
</feature>
<dbReference type="PANTHER" id="PTHR33033:SF83">
    <property type="entry name" value="REVERSE TRANSCRIPTASE-LIKE PROTEIN"/>
    <property type="match status" value="1"/>
</dbReference>
<dbReference type="InterPro" id="IPR044730">
    <property type="entry name" value="RNase_H-like_dom_plant"/>
</dbReference>
<dbReference type="GO" id="GO:0004523">
    <property type="term" value="F:RNA-DNA hybrid ribonuclease activity"/>
    <property type="evidence" value="ECO:0007669"/>
    <property type="project" value="InterPro"/>
</dbReference>
<dbReference type="GeneID" id="110428147"/>
<evidence type="ECO:0000313" key="3">
    <source>
        <dbReference type="RefSeq" id="XP_021299542.1"/>
    </source>
</evidence>
<dbReference type="RefSeq" id="XP_021299542.1">
    <property type="nucleotide sequence ID" value="XM_021443867.1"/>
</dbReference>
<gene>
    <name evidence="3" type="primary">LOC110428147</name>
</gene>
<dbReference type="GO" id="GO:0003676">
    <property type="term" value="F:nucleic acid binding"/>
    <property type="evidence" value="ECO:0007669"/>
    <property type="project" value="InterPro"/>
</dbReference>
<dbReference type="AlphaFoldDB" id="A0A6J1BIY7"/>
<organism evidence="2 3">
    <name type="scientific">Herrania umbratica</name>
    <dbReference type="NCBI Taxonomy" id="108875"/>
    <lineage>
        <taxon>Eukaryota</taxon>
        <taxon>Viridiplantae</taxon>
        <taxon>Streptophyta</taxon>
        <taxon>Embryophyta</taxon>
        <taxon>Tracheophyta</taxon>
        <taxon>Spermatophyta</taxon>
        <taxon>Magnoliopsida</taxon>
        <taxon>eudicotyledons</taxon>
        <taxon>Gunneridae</taxon>
        <taxon>Pentapetalae</taxon>
        <taxon>rosids</taxon>
        <taxon>malvids</taxon>
        <taxon>Malvales</taxon>
        <taxon>Malvaceae</taxon>
        <taxon>Byttnerioideae</taxon>
        <taxon>Herrania</taxon>
    </lineage>
</organism>
<evidence type="ECO:0000313" key="2">
    <source>
        <dbReference type="Proteomes" id="UP000504621"/>
    </source>
</evidence>
<name>A0A6J1BIY7_9ROSI</name>